<dbReference type="Gramene" id="EOY12359">
    <property type="protein sequence ID" value="EOY12359"/>
    <property type="gene ID" value="TCM_030886"/>
</dbReference>
<feature type="compositionally biased region" description="Low complexity" evidence="3">
    <location>
        <begin position="1"/>
        <end position="11"/>
    </location>
</feature>
<feature type="region of interest" description="Disordered" evidence="3">
    <location>
        <begin position="401"/>
        <end position="423"/>
    </location>
</feature>
<feature type="compositionally biased region" description="Polar residues" evidence="3">
    <location>
        <begin position="402"/>
        <end position="415"/>
    </location>
</feature>
<comment type="similarity">
    <text evidence="1">Belongs to the AB hydrolase superfamily. AB hydrolase 4 family.</text>
</comment>
<gene>
    <name evidence="5" type="ORF">TCM_030886</name>
</gene>
<dbReference type="GO" id="GO:0034338">
    <property type="term" value="F:short-chain carboxylesterase activity"/>
    <property type="evidence" value="ECO:0000318"/>
    <property type="project" value="GO_Central"/>
</dbReference>
<name>A0A061FCY4_THECC</name>
<dbReference type="InParanoid" id="A0A061FCY4"/>
<dbReference type="EMBL" id="CM001885">
    <property type="protein sequence ID" value="EOY12359.1"/>
    <property type="molecule type" value="Genomic_DNA"/>
</dbReference>
<evidence type="ECO:0000313" key="6">
    <source>
        <dbReference type="Proteomes" id="UP000026915"/>
    </source>
</evidence>
<dbReference type="InterPro" id="IPR012020">
    <property type="entry name" value="ABHD4"/>
</dbReference>
<evidence type="ECO:0000256" key="1">
    <source>
        <dbReference type="ARBA" id="ARBA00010884"/>
    </source>
</evidence>
<dbReference type="FunFam" id="3.40.50.1820:FF:000140">
    <property type="entry name" value="Esterase/lipase/thioesterase family protein"/>
    <property type="match status" value="1"/>
</dbReference>
<protein>
    <submittedName>
        <fullName evidence="5">Esterase/lipase/thioesterase family protein, putative isoform 1</fullName>
    </submittedName>
</protein>
<feature type="region of interest" description="Disordered" evidence="3">
    <location>
        <begin position="1"/>
        <end position="23"/>
    </location>
</feature>
<evidence type="ECO:0000259" key="4">
    <source>
        <dbReference type="Pfam" id="PF00561"/>
    </source>
</evidence>
<feature type="active site" description="Charge relay system" evidence="2">
    <location>
        <position position="338"/>
    </location>
</feature>
<dbReference type="Proteomes" id="UP000026915">
    <property type="component" value="Chromosome 7"/>
</dbReference>
<dbReference type="HOGENOM" id="CLU_032487_2_2_1"/>
<feature type="active site" description="Charge relay system" evidence="2">
    <location>
        <position position="367"/>
    </location>
</feature>
<dbReference type="InterPro" id="IPR050960">
    <property type="entry name" value="AB_hydrolase_4_sf"/>
</dbReference>
<dbReference type="GO" id="GO:0006629">
    <property type="term" value="P:lipid metabolic process"/>
    <property type="evidence" value="ECO:0000318"/>
    <property type="project" value="GO_Central"/>
</dbReference>
<organism evidence="5 6">
    <name type="scientific">Theobroma cacao</name>
    <name type="common">Cacao</name>
    <name type="synonym">Cocoa</name>
    <dbReference type="NCBI Taxonomy" id="3641"/>
    <lineage>
        <taxon>Eukaryota</taxon>
        <taxon>Viridiplantae</taxon>
        <taxon>Streptophyta</taxon>
        <taxon>Embryophyta</taxon>
        <taxon>Tracheophyta</taxon>
        <taxon>Spermatophyta</taxon>
        <taxon>Magnoliopsida</taxon>
        <taxon>eudicotyledons</taxon>
        <taxon>Gunneridae</taxon>
        <taxon>Pentapetalae</taxon>
        <taxon>rosids</taxon>
        <taxon>malvids</taxon>
        <taxon>Malvales</taxon>
        <taxon>Malvaceae</taxon>
        <taxon>Byttnerioideae</taxon>
        <taxon>Theobroma</taxon>
    </lineage>
</organism>
<sequence length="423" mass="46617">MARAPLSLTSKPPLPPPTITPLRHQRSPLTTVRVSATTVTTTAMPDHHPSLEISGGAVDRFLPAFKSLHLPYKPFPIVGWNRHIETIFAAFFRKVPDVRYRRECLRTKDDGTIALDWASDDHRSLPADAPILILLPGLTGGSQDSYVKHMLVKARSKGWRVVVFNSRGCGDSPVTTPQLQSASFPRDTCHVVDHVSSRYPKANIFAAGWSLGGNILVNYLGREANNCSLTGAVSLCNPFDLVIADENLRKGFNNIYDRALREALCRIFTTHTPLFEDIEDKFNVQVGLNPQTVREYDEAITRVALGFNSVDDYYSNSCSCHVIQHVRIPLLCIQAANDPIAPIEGTPREDIKGNPNCMLIVTPQGGHLGWVAGDEAPFGAPWTDNVVMDFLEHLQKAAPISKENSSNAEDVQQGSEDVHQAKV</sequence>
<evidence type="ECO:0000256" key="3">
    <source>
        <dbReference type="SAM" id="MobiDB-lite"/>
    </source>
</evidence>
<feature type="domain" description="AB hydrolase-1" evidence="4">
    <location>
        <begin position="130"/>
        <end position="368"/>
    </location>
</feature>
<dbReference type="OMA" id="SREYLQM"/>
<dbReference type="AlphaFoldDB" id="A0A061FCY4"/>
<reference evidence="5 6" key="1">
    <citation type="journal article" date="2013" name="Genome Biol.">
        <title>The genome sequence of the most widely cultivated cacao type and its use to identify candidate genes regulating pod color.</title>
        <authorList>
            <person name="Motamayor J.C."/>
            <person name="Mockaitis K."/>
            <person name="Schmutz J."/>
            <person name="Haiminen N."/>
            <person name="Iii D.L."/>
            <person name="Cornejo O."/>
            <person name="Findley S.D."/>
            <person name="Zheng P."/>
            <person name="Utro F."/>
            <person name="Royaert S."/>
            <person name="Saski C."/>
            <person name="Jenkins J."/>
            <person name="Podicheti R."/>
            <person name="Zhao M."/>
            <person name="Scheffler B.E."/>
            <person name="Stack J.C."/>
            <person name="Feltus F.A."/>
            <person name="Mustiga G.M."/>
            <person name="Amores F."/>
            <person name="Phillips W."/>
            <person name="Marelli J.P."/>
            <person name="May G.D."/>
            <person name="Shapiro H."/>
            <person name="Ma J."/>
            <person name="Bustamante C.D."/>
            <person name="Schnell R.J."/>
            <person name="Main D."/>
            <person name="Gilbert D."/>
            <person name="Parida L."/>
            <person name="Kuhn D.N."/>
        </authorList>
    </citation>
    <scope>NUCLEOTIDE SEQUENCE [LARGE SCALE GENOMIC DNA]</scope>
    <source>
        <strain evidence="6">cv. Matina 1-6</strain>
    </source>
</reference>
<dbReference type="Gene3D" id="3.40.50.1820">
    <property type="entry name" value="alpha/beta hydrolase"/>
    <property type="match status" value="1"/>
</dbReference>
<proteinExistence type="inferred from homology"/>
<dbReference type="SUPFAM" id="SSF53474">
    <property type="entry name" value="alpha/beta-Hydrolases"/>
    <property type="match status" value="1"/>
</dbReference>
<evidence type="ECO:0000256" key="2">
    <source>
        <dbReference type="PIRSR" id="PIRSR005211-1"/>
    </source>
</evidence>
<dbReference type="GO" id="GO:0047372">
    <property type="term" value="F:monoacylglycerol lipase activity"/>
    <property type="evidence" value="ECO:0000318"/>
    <property type="project" value="GO_Central"/>
</dbReference>
<dbReference type="PANTHER" id="PTHR10794:SF81">
    <property type="entry name" value="EMBRYOGENESIS-ASSOCIATED PROTEIN EMB8-LIKE"/>
    <property type="match status" value="1"/>
</dbReference>
<dbReference type="InterPro" id="IPR029058">
    <property type="entry name" value="AB_hydrolase_fold"/>
</dbReference>
<dbReference type="PIRSF" id="PIRSF005211">
    <property type="entry name" value="Ab_hydro_YheT"/>
    <property type="match status" value="1"/>
</dbReference>
<dbReference type="Pfam" id="PF00561">
    <property type="entry name" value="Abhydrolase_1"/>
    <property type="match status" value="1"/>
</dbReference>
<keyword evidence="6" id="KW-1185">Reference proteome</keyword>
<dbReference type="InterPro" id="IPR000073">
    <property type="entry name" value="AB_hydrolase_1"/>
</dbReference>
<evidence type="ECO:0000313" key="5">
    <source>
        <dbReference type="EMBL" id="EOY12359.1"/>
    </source>
</evidence>
<dbReference type="PANTHER" id="PTHR10794">
    <property type="entry name" value="ABHYDROLASE DOMAIN-CONTAINING PROTEIN"/>
    <property type="match status" value="1"/>
</dbReference>
<accession>A0A061FCY4</accession>
<feature type="active site" description="Charge relay system" evidence="2">
    <location>
        <position position="210"/>
    </location>
</feature>
<dbReference type="STRING" id="3641.A0A061FCY4"/>
<dbReference type="eggNOG" id="KOG1838">
    <property type="taxonomic scope" value="Eukaryota"/>
</dbReference>